<dbReference type="InterPro" id="IPR019734">
    <property type="entry name" value="TPR_rpt"/>
</dbReference>
<evidence type="ECO:0000313" key="4">
    <source>
        <dbReference type="Proteomes" id="UP001159427"/>
    </source>
</evidence>
<protein>
    <recommendedName>
        <fullName evidence="5">Assembly chaperone of rpl4</fullName>
    </recommendedName>
</protein>
<dbReference type="PANTHER" id="PTHR28654">
    <property type="entry name" value="AXIN INTERACTOR, DORSALIZATION-ASSOCIATED PROTEIN"/>
    <property type="match status" value="1"/>
</dbReference>
<evidence type="ECO:0000256" key="1">
    <source>
        <dbReference type="PROSITE-ProRule" id="PRU00339"/>
    </source>
</evidence>
<dbReference type="EMBL" id="CALNXI010003428">
    <property type="protein sequence ID" value="CAH3193238.1"/>
    <property type="molecule type" value="Genomic_DNA"/>
</dbReference>
<comment type="caution">
    <text evidence="3">The sequence shown here is derived from an EMBL/GenBank/DDBJ whole genome shotgun (WGS) entry which is preliminary data.</text>
</comment>
<keyword evidence="4" id="KW-1185">Reference proteome</keyword>
<dbReference type="SUPFAM" id="SSF48452">
    <property type="entry name" value="TPR-like"/>
    <property type="match status" value="2"/>
</dbReference>
<feature type="compositionally biased region" description="Basic residues" evidence="2">
    <location>
        <begin position="1"/>
        <end position="21"/>
    </location>
</feature>
<dbReference type="InterPro" id="IPR011990">
    <property type="entry name" value="TPR-like_helical_dom_sf"/>
</dbReference>
<feature type="repeat" description="TPR" evidence="1">
    <location>
        <begin position="93"/>
        <end position="126"/>
    </location>
</feature>
<sequence>MGKERKKKAKKNISAAKKKGNSTKLKEDASADLDKPENRPERGVSKKQKQADGKSNYSIADLLKQVDECLDNFNFDLAVKFCEKALGIEPDNVEVLEVAGAVYLETGETDKAKTCFETAVKLSPEEGFSKYMNLGQLLEGQEAVAAYNKGIQLMLANQCADQAQAAASNGPCASPSEISTAYCSLAEIYLTDECFKDEAADKCIEYCRKAIECDPNNPEAYQLMTSCLLSQQNMEEARNMLEKSLELWQGKDEELPQAPPPSYETRITTSKLLIELENYEVAGSVLEELIEESDEVPHVWYLLGWMYHITNKESSSIRACLEKAEKLFSQLGCDDQPMLDHVSELLASLPEGEDENQEEENGDLEEEELDSTSSGDEEMDTQ</sequence>
<gene>
    <name evidence="3" type="ORF">PEVE_00025462</name>
</gene>
<dbReference type="Proteomes" id="UP001159427">
    <property type="component" value="Unassembled WGS sequence"/>
</dbReference>
<keyword evidence="1" id="KW-0802">TPR repeat</keyword>
<dbReference type="Gene3D" id="1.25.40.10">
    <property type="entry name" value="Tetratricopeptide repeat domain"/>
    <property type="match status" value="2"/>
</dbReference>
<feature type="region of interest" description="Disordered" evidence="2">
    <location>
        <begin position="1"/>
        <end position="52"/>
    </location>
</feature>
<feature type="compositionally biased region" description="Basic and acidic residues" evidence="2">
    <location>
        <begin position="24"/>
        <end position="52"/>
    </location>
</feature>
<name>A0ABN8SP38_9CNID</name>
<feature type="region of interest" description="Disordered" evidence="2">
    <location>
        <begin position="344"/>
        <end position="382"/>
    </location>
</feature>
<reference evidence="3 4" key="1">
    <citation type="submission" date="2022-05" db="EMBL/GenBank/DDBJ databases">
        <authorList>
            <consortium name="Genoscope - CEA"/>
            <person name="William W."/>
        </authorList>
    </citation>
    <scope>NUCLEOTIDE SEQUENCE [LARGE SCALE GENOMIC DNA]</scope>
</reference>
<evidence type="ECO:0000256" key="2">
    <source>
        <dbReference type="SAM" id="MobiDB-lite"/>
    </source>
</evidence>
<evidence type="ECO:0008006" key="5">
    <source>
        <dbReference type="Google" id="ProtNLM"/>
    </source>
</evidence>
<feature type="compositionally biased region" description="Acidic residues" evidence="2">
    <location>
        <begin position="351"/>
        <end position="382"/>
    </location>
</feature>
<dbReference type="PANTHER" id="PTHR28654:SF1">
    <property type="entry name" value="AXIN INTERACTOR, DORSALIZATION-ASSOCIATED PROTEIN"/>
    <property type="match status" value="1"/>
</dbReference>
<dbReference type="Pfam" id="PF13431">
    <property type="entry name" value="TPR_17"/>
    <property type="match status" value="1"/>
</dbReference>
<proteinExistence type="predicted"/>
<organism evidence="3 4">
    <name type="scientific">Porites evermanni</name>
    <dbReference type="NCBI Taxonomy" id="104178"/>
    <lineage>
        <taxon>Eukaryota</taxon>
        <taxon>Metazoa</taxon>
        <taxon>Cnidaria</taxon>
        <taxon>Anthozoa</taxon>
        <taxon>Hexacorallia</taxon>
        <taxon>Scleractinia</taxon>
        <taxon>Fungiina</taxon>
        <taxon>Poritidae</taxon>
        <taxon>Porites</taxon>
    </lineage>
</organism>
<evidence type="ECO:0000313" key="3">
    <source>
        <dbReference type="EMBL" id="CAH3193238.1"/>
    </source>
</evidence>
<dbReference type="Pfam" id="PF14559">
    <property type="entry name" value="TPR_19"/>
    <property type="match status" value="1"/>
</dbReference>
<accession>A0ABN8SP38</accession>
<dbReference type="CDD" id="cd24142">
    <property type="entry name" value="ACL4-like"/>
    <property type="match status" value="1"/>
</dbReference>
<dbReference type="PROSITE" id="PS50005">
    <property type="entry name" value="TPR"/>
    <property type="match status" value="1"/>
</dbReference>
<dbReference type="SMART" id="SM00028">
    <property type="entry name" value="TPR"/>
    <property type="match status" value="5"/>
</dbReference>